<evidence type="ECO:0000313" key="1">
    <source>
        <dbReference type="EMBL" id="MBT1071641.1"/>
    </source>
</evidence>
<dbReference type="EMBL" id="JAHDYS010000006">
    <property type="protein sequence ID" value="MBT1071641.1"/>
    <property type="molecule type" value="Genomic_DNA"/>
</dbReference>
<name>A0ABS5U7K5_9BACT</name>
<keyword evidence="2" id="KW-1185">Reference proteome</keyword>
<gene>
    <name evidence="1" type="ORF">KJB30_07590</name>
</gene>
<dbReference type="RefSeq" id="WP_214297622.1">
    <property type="nucleotide sequence ID" value="NZ_JAHDYS010000006.1"/>
</dbReference>
<protein>
    <recommendedName>
        <fullName evidence="3">LPS-assembly lipoprotein LptE</fullName>
    </recommendedName>
</protein>
<dbReference type="InterPro" id="IPR007485">
    <property type="entry name" value="LPS_assembly_LptE"/>
</dbReference>
<sequence length="171" mass="18837">MILLRALLTIAIVMQLSGCGYHFSGSGDNTIATGQSIWVSFIRNESTSSIAQTVLRRALFEESHRLRGLFPAASESDAELVVNGTLRSYSSKAVSYTAADRAREYRLMLNVELEIRRKGMNSLLWKGSLQSYQDFPASDNLALQQNAEEAALVAASRIIAQKMLVASEQAY</sequence>
<dbReference type="Proteomes" id="UP000784128">
    <property type="component" value="Unassembled WGS sequence"/>
</dbReference>
<evidence type="ECO:0000313" key="2">
    <source>
        <dbReference type="Proteomes" id="UP000784128"/>
    </source>
</evidence>
<comment type="caution">
    <text evidence="1">The sequence shown here is derived from an EMBL/GenBank/DDBJ whole genome shotgun (WGS) entry which is preliminary data.</text>
</comment>
<dbReference type="Gene3D" id="3.30.160.150">
    <property type="entry name" value="Lipoprotein like domain"/>
    <property type="match status" value="1"/>
</dbReference>
<accession>A0ABS5U7K5</accession>
<dbReference type="Pfam" id="PF04390">
    <property type="entry name" value="LptE"/>
    <property type="match status" value="1"/>
</dbReference>
<organism evidence="1 2">
    <name type="scientific">Pelotalea chapellei</name>
    <dbReference type="NCBI Taxonomy" id="44671"/>
    <lineage>
        <taxon>Bacteria</taxon>
        <taxon>Pseudomonadati</taxon>
        <taxon>Thermodesulfobacteriota</taxon>
        <taxon>Desulfuromonadia</taxon>
        <taxon>Geobacterales</taxon>
        <taxon>Geobacteraceae</taxon>
        <taxon>Pelotalea</taxon>
    </lineage>
</organism>
<evidence type="ECO:0008006" key="3">
    <source>
        <dbReference type="Google" id="ProtNLM"/>
    </source>
</evidence>
<reference evidence="1 2" key="1">
    <citation type="submission" date="2021-05" db="EMBL/GenBank/DDBJ databases">
        <title>The draft genome of Geobacter chapellei DSM 13688.</title>
        <authorList>
            <person name="Xu Z."/>
            <person name="Masuda Y."/>
            <person name="Itoh H."/>
            <person name="Senoo K."/>
        </authorList>
    </citation>
    <scope>NUCLEOTIDE SEQUENCE [LARGE SCALE GENOMIC DNA]</scope>
    <source>
        <strain evidence="1 2">DSM 13688</strain>
    </source>
</reference>
<proteinExistence type="predicted"/>